<organism evidence="2 3">
    <name type="scientific">Bdellovibrio bacteriovorus</name>
    <dbReference type="NCBI Taxonomy" id="959"/>
    <lineage>
        <taxon>Bacteria</taxon>
        <taxon>Pseudomonadati</taxon>
        <taxon>Bdellovibrionota</taxon>
        <taxon>Bdellovibrionia</taxon>
        <taxon>Bdellovibrionales</taxon>
        <taxon>Pseudobdellovibrionaceae</taxon>
        <taxon>Bdellovibrio</taxon>
    </lineage>
</organism>
<dbReference type="SUPFAM" id="SSF49452">
    <property type="entry name" value="Starch-binding domain-like"/>
    <property type="match status" value="1"/>
</dbReference>
<dbReference type="GO" id="GO:0015473">
    <property type="term" value="F:fimbrial usher porin activity"/>
    <property type="evidence" value="ECO:0007669"/>
    <property type="project" value="InterPro"/>
</dbReference>
<evidence type="ECO:0008006" key="4">
    <source>
        <dbReference type="Google" id="ProtNLM"/>
    </source>
</evidence>
<dbReference type="RefSeq" id="WP_061834474.1">
    <property type="nucleotide sequence ID" value="NZ_LUKE01000001.1"/>
</dbReference>
<dbReference type="GO" id="GO:0009297">
    <property type="term" value="P:pilus assembly"/>
    <property type="evidence" value="ECO:0007669"/>
    <property type="project" value="InterPro"/>
</dbReference>
<reference evidence="2 3" key="1">
    <citation type="submission" date="2016-03" db="EMBL/GenBank/DDBJ databases">
        <authorList>
            <person name="Ploux O."/>
        </authorList>
    </citation>
    <scope>NUCLEOTIDE SEQUENCE [LARGE SCALE GENOMIC DNA]</scope>
    <source>
        <strain evidence="2 3">R0</strain>
    </source>
</reference>
<feature type="chain" id="PRO_5007573639" description="Fimbrial biogenesis outer membrane usher protein" evidence="1">
    <location>
        <begin position="19"/>
        <end position="803"/>
    </location>
</feature>
<dbReference type="PANTHER" id="PTHR30451">
    <property type="entry name" value="OUTER MEMBRANE USHER PROTEIN"/>
    <property type="match status" value="1"/>
</dbReference>
<feature type="signal peptide" evidence="1">
    <location>
        <begin position="1"/>
        <end position="18"/>
    </location>
</feature>
<name>A0A150WRA0_BDEBC</name>
<dbReference type="OrthoDB" id="5287225at2"/>
<dbReference type="GO" id="GO:0030246">
    <property type="term" value="F:carbohydrate binding"/>
    <property type="evidence" value="ECO:0007669"/>
    <property type="project" value="InterPro"/>
</dbReference>
<dbReference type="PANTHER" id="PTHR30451:SF5">
    <property type="entry name" value="SLR0019 PROTEIN"/>
    <property type="match status" value="1"/>
</dbReference>
<accession>A0A150WRA0</accession>
<comment type="caution">
    <text evidence="2">The sequence shown here is derived from an EMBL/GenBank/DDBJ whole genome shotgun (WGS) entry which is preliminary data.</text>
</comment>
<dbReference type="Proteomes" id="UP000075320">
    <property type="component" value="Unassembled WGS sequence"/>
</dbReference>
<gene>
    <name evidence="2" type="ORF">AZI86_07650</name>
</gene>
<dbReference type="EMBL" id="LUKE01000001">
    <property type="protein sequence ID" value="KYG66896.1"/>
    <property type="molecule type" value="Genomic_DNA"/>
</dbReference>
<evidence type="ECO:0000256" key="1">
    <source>
        <dbReference type="SAM" id="SignalP"/>
    </source>
</evidence>
<dbReference type="InterPro" id="IPR000015">
    <property type="entry name" value="Fimb_usher"/>
</dbReference>
<proteinExistence type="predicted"/>
<dbReference type="AlphaFoldDB" id="A0A150WRA0"/>
<evidence type="ECO:0000313" key="3">
    <source>
        <dbReference type="Proteomes" id="UP000075320"/>
    </source>
</evidence>
<dbReference type="GO" id="GO:0009279">
    <property type="term" value="C:cell outer membrane"/>
    <property type="evidence" value="ECO:0007669"/>
    <property type="project" value="TreeGrafter"/>
</dbReference>
<dbReference type="Pfam" id="PF00577">
    <property type="entry name" value="Usher"/>
    <property type="match status" value="1"/>
</dbReference>
<protein>
    <recommendedName>
        <fullName evidence="4">Fimbrial biogenesis outer membrane usher protein</fullName>
    </recommendedName>
</protein>
<dbReference type="Gene3D" id="2.60.40.3110">
    <property type="match status" value="1"/>
</dbReference>
<keyword evidence="1" id="KW-0732">Signal</keyword>
<keyword evidence="3" id="KW-1185">Reference proteome</keyword>
<dbReference type="InterPro" id="IPR013784">
    <property type="entry name" value="Carb-bd-like_fold"/>
</dbReference>
<evidence type="ECO:0000313" key="2">
    <source>
        <dbReference type="EMBL" id="KYG66896.1"/>
    </source>
</evidence>
<sequence>MRFLIFLFSFLTILSAHGQSVRPALAKPYFVAPVILDKKAIVEVWIFPRDERRQFSIEAKPLLEALKSYVPDSTISLLKQKTSPQGVISLVDLESVGISTHFDESRLDITLAIPIKHRKKSDLDLNYIEIDDQKFLRPSGHSGYLNLRTQQSYRYGEVETEKLPLNGHLDFVENIHGYVLESMADFTEGDQYPWRRQDTRLRFDNEDKMIRYTLGDLTLGARGFQQAPNVAGLSVVREFSIQPYKTLRPLSNTEIVIKRSSLLEIYVNGFLYSQLRMAPGIFNIRDFPLATGQNSVKVRIRDDLGQEETYDFSVLFENTLLGKGIQEFSYSVGLPWTESGADRAYNDKASFLSAYHRWGVSDQATVGLNFQNYLSKTMAGGEVSGIVNWGYLSLDAGFAGQGNKTQGFAQRFRYRSLDRMYGVDLPLLFSLEAENRDEAFQAVSVSDLITNNYVQRYDTQISLRHNDGWVFGVGAGRIIYVGNAEQDNYRANLIVPLTRQARIEFGYQRSNPALPGQDQDRGLVSFNWLESQGRYSASAYYDSLNRNTNINLNRNAKYRYDDFNVLAAFQNSDSTTSGNLTAEYLAQPFSLRLDHFTSQQNSTTIHNTGLGLNTALVWAGSHVSLSQPIADSFVIVSADRLPAGQELLINPLDEKGEAQLGPRRTTVVRDMSGYYKYFINVDSTSLPIGYLLDQEFYPVQPTYRSGIAIDLNLQRRIMVRGRLVDKDHQPVAYLAGDIVNAKGELVDNTFFTNKDGGFLIDGLEPGSYKMMTGQGSWKTLEFEVADHPKNILNLGEITLEEAR</sequence>